<keyword evidence="2" id="KW-0418">Kinase</keyword>
<protein>
    <submittedName>
        <fullName evidence="2">Putative serine/threonine-protein kinase</fullName>
    </submittedName>
</protein>
<feature type="region of interest" description="Disordered" evidence="1">
    <location>
        <begin position="43"/>
        <end position="166"/>
    </location>
</feature>
<keyword evidence="2" id="KW-0808">Transferase</keyword>
<accession>A0A833VFJ1</accession>
<evidence type="ECO:0000313" key="3">
    <source>
        <dbReference type="Proteomes" id="UP000623129"/>
    </source>
</evidence>
<dbReference type="Proteomes" id="UP000623129">
    <property type="component" value="Unassembled WGS sequence"/>
</dbReference>
<proteinExistence type="predicted"/>
<reference evidence="2" key="1">
    <citation type="submission" date="2020-01" db="EMBL/GenBank/DDBJ databases">
        <title>Genome sequence of Kobresia littledalei, the first chromosome-level genome in the family Cyperaceae.</title>
        <authorList>
            <person name="Qu G."/>
        </authorList>
    </citation>
    <scope>NUCLEOTIDE SEQUENCE</scope>
    <source>
        <strain evidence="2">C.B.Clarke</strain>
        <tissue evidence="2">Leaf</tissue>
    </source>
</reference>
<feature type="compositionally biased region" description="Polar residues" evidence="1">
    <location>
        <begin position="271"/>
        <end position="298"/>
    </location>
</feature>
<keyword evidence="3" id="KW-1185">Reference proteome</keyword>
<feature type="region of interest" description="Disordered" evidence="1">
    <location>
        <begin position="183"/>
        <end position="309"/>
    </location>
</feature>
<evidence type="ECO:0000313" key="2">
    <source>
        <dbReference type="EMBL" id="KAF3337812.1"/>
    </source>
</evidence>
<dbReference type="AlphaFoldDB" id="A0A833VFJ1"/>
<evidence type="ECO:0000256" key="1">
    <source>
        <dbReference type="SAM" id="MobiDB-lite"/>
    </source>
</evidence>
<gene>
    <name evidence="2" type="ORF">FCM35_KLT18399</name>
</gene>
<feature type="compositionally biased region" description="Low complexity" evidence="1">
    <location>
        <begin position="59"/>
        <end position="72"/>
    </location>
</feature>
<organism evidence="2 3">
    <name type="scientific">Carex littledalei</name>
    <dbReference type="NCBI Taxonomy" id="544730"/>
    <lineage>
        <taxon>Eukaryota</taxon>
        <taxon>Viridiplantae</taxon>
        <taxon>Streptophyta</taxon>
        <taxon>Embryophyta</taxon>
        <taxon>Tracheophyta</taxon>
        <taxon>Spermatophyta</taxon>
        <taxon>Magnoliopsida</taxon>
        <taxon>Liliopsida</taxon>
        <taxon>Poales</taxon>
        <taxon>Cyperaceae</taxon>
        <taxon>Cyperoideae</taxon>
        <taxon>Cariceae</taxon>
        <taxon>Carex</taxon>
        <taxon>Carex subgen. Euthyceras</taxon>
    </lineage>
</organism>
<feature type="compositionally biased region" description="Polar residues" evidence="1">
    <location>
        <begin position="103"/>
        <end position="124"/>
    </location>
</feature>
<dbReference type="GO" id="GO:0016301">
    <property type="term" value="F:kinase activity"/>
    <property type="evidence" value="ECO:0007669"/>
    <property type="project" value="UniProtKB-KW"/>
</dbReference>
<sequence length="359" mass="38610">MGCICSKSAEEEGPPVESLPKAVPVVSVTVPNKTLNHFVSIKKDDSFNIAPPKQKESSFSRNNSVSSSSRASSRPKENGTTQAVVPPMPQFMEESDRKKSGQIIHTQSLRTSGPIMHTQSQKKSGQLAPAPSHKKSGPLVQPQTQGKRSGGHVRSATVGLSGGANNELTIEEVHEILFRGSAVQRAAAHKGRSGSIKPGKKESKVVPAEELQKRNMQSNPKSVSEKYDPLDDDSGSGFPIDPPGPADMHTGGFGSTWCNKKDDNRAVPGRTYSSVRVANGPQLKTDQSNRPQPGSTDFHNFAGASRNSGQVRYNRLDVADPVEKNGFERPGSSHKKDLRMSSNVASLFSGMSYGHFNMP</sequence>
<dbReference type="EMBL" id="SWLB01000006">
    <property type="protein sequence ID" value="KAF3337812.1"/>
    <property type="molecule type" value="Genomic_DNA"/>
</dbReference>
<comment type="caution">
    <text evidence="2">The sequence shown here is derived from an EMBL/GenBank/DDBJ whole genome shotgun (WGS) entry which is preliminary data.</text>
</comment>
<name>A0A833VFJ1_9POAL</name>